<feature type="transmembrane region" description="Helical" evidence="1">
    <location>
        <begin position="70"/>
        <end position="94"/>
    </location>
</feature>
<feature type="transmembrane region" description="Helical" evidence="1">
    <location>
        <begin position="335"/>
        <end position="358"/>
    </location>
</feature>
<sequence length="359" mass="40310">MSTTNNTNYWPLYILAILTIVCIGLLVVSLKQNKFRLLNGVLANFSVIFGGMTLLVAIEFLNVFWLSTTFYIILMIILIPIAIIYSLLGILLLWNAFTVWRRESHTLGNMLTLVIGLLIVVVLPIMQTIDNRFLSHQTVGLYITLVNPIIFYLGFWFLAFITSFIMTRLFRPKYNKDYVIVLGAGLLNGKDVSPLLASRIQVALDFAQKQADKTQKYPRLIFSGGQGGDELLPEGEAMAAYAKAHGARPDRILIENQSKTTYENMMFSKKILTDQDVDLTKGLFATSDYHTFRAAGYARLVGLNIDGLGAKTSRFFIPNAFIREYIALLANHKMFHAICLTLILLVSIISFLVGNGIFL</sequence>
<dbReference type="EMBL" id="JAAXPM010000008">
    <property type="protein sequence ID" value="NKY67199.1"/>
    <property type="molecule type" value="Genomic_DNA"/>
</dbReference>
<dbReference type="GO" id="GO:0000270">
    <property type="term" value="P:peptidoglycan metabolic process"/>
    <property type="evidence" value="ECO:0007669"/>
    <property type="project" value="TreeGrafter"/>
</dbReference>
<evidence type="ECO:0000313" key="5">
    <source>
        <dbReference type="Proteomes" id="UP000182448"/>
    </source>
</evidence>
<dbReference type="RefSeq" id="WP_074427643.1">
    <property type="nucleotide sequence ID" value="NZ_BJEG01000008.1"/>
</dbReference>
<dbReference type="EMBL" id="FMAW01000010">
    <property type="protein sequence ID" value="SCC01130.1"/>
    <property type="molecule type" value="Genomic_DNA"/>
</dbReference>
<evidence type="ECO:0000313" key="6">
    <source>
        <dbReference type="Proteomes" id="UP000585749"/>
    </source>
</evidence>
<feature type="transmembrane region" description="Helical" evidence="1">
    <location>
        <begin position="12"/>
        <end position="30"/>
    </location>
</feature>
<name>A0A7X6RDG2_WEIHE</name>
<dbReference type="CDD" id="cd06259">
    <property type="entry name" value="YdcF-like"/>
    <property type="match status" value="1"/>
</dbReference>
<evidence type="ECO:0000313" key="3">
    <source>
        <dbReference type="EMBL" id="NKY67199.1"/>
    </source>
</evidence>
<feature type="domain" description="DUF218" evidence="2">
    <location>
        <begin position="177"/>
        <end position="327"/>
    </location>
</feature>
<dbReference type="Gene3D" id="3.40.50.620">
    <property type="entry name" value="HUPs"/>
    <property type="match status" value="1"/>
</dbReference>
<reference evidence="4 5" key="1">
    <citation type="submission" date="2016-08" db="EMBL/GenBank/DDBJ databases">
        <authorList>
            <person name="Varghese N."/>
            <person name="Submissions Spin"/>
        </authorList>
    </citation>
    <scope>NUCLEOTIDE SEQUENCE [LARGE SCALE GENOMIC DNA]</scope>
    <source>
        <strain evidence="4 5">R-53116</strain>
    </source>
</reference>
<dbReference type="PANTHER" id="PTHR30336">
    <property type="entry name" value="INNER MEMBRANE PROTEIN, PROBABLE PERMEASE"/>
    <property type="match status" value="1"/>
</dbReference>
<keyword evidence="5" id="KW-1185">Reference proteome</keyword>
<keyword evidence="1" id="KW-0812">Transmembrane</keyword>
<dbReference type="GO" id="GO:0043164">
    <property type="term" value="P:Gram-negative-bacterium-type cell wall biogenesis"/>
    <property type="evidence" value="ECO:0007669"/>
    <property type="project" value="TreeGrafter"/>
</dbReference>
<accession>A0A7X6RDG2</accession>
<feature type="transmembrane region" description="Helical" evidence="1">
    <location>
        <begin position="106"/>
        <end position="129"/>
    </location>
</feature>
<dbReference type="GO" id="GO:0005886">
    <property type="term" value="C:plasma membrane"/>
    <property type="evidence" value="ECO:0007669"/>
    <property type="project" value="TreeGrafter"/>
</dbReference>
<evidence type="ECO:0000256" key="1">
    <source>
        <dbReference type="SAM" id="Phobius"/>
    </source>
</evidence>
<dbReference type="AlphaFoldDB" id="A0A7X6RDG2"/>
<gene>
    <name evidence="4" type="ORF">GA0061075_11076</name>
    <name evidence="3" type="ORF">HF960_05915</name>
</gene>
<proteinExistence type="predicted"/>
<dbReference type="Proteomes" id="UP000585749">
    <property type="component" value="Unassembled WGS sequence"/>
</dbReference>
<organism evidence="3 6">
    <name type="scientific">Weissella hellenica</name>
    <dbReference type="NCBI Taxonomy" id="46256"/>
    <lineage>
        <taxon>Bacteria</taxon>
        <taxon>Bacillati</taxon>
        <taxon>Bacillota</taxon>
        <taxon>Bacilli</taxon>
        <taxon>Lactobacillales</taxon>
        <taxon>Lactobacillaceae</taxon>
        <taxon>Weissella</taxon>
    </lineage>
</organism>
<evidence type="ECO:0000313" key="4">
    <source>
        <dbReference type="EMBL" id="SCC01130.1"/>
    </source>
</evidence>
<feature type="transmembrane region" description="Helical" evidence="1">
    <location>
        <begin position="149"/>
        <end position="170"/>
    </location>
</feature>
<evidence type="ECO:0000259" key="2">
    <source>
        <dbReference type="Pfam" id="PF02698"/>
    </source>
</evidence>
<comment type="caution">
    <text evidence="3">The sequence shown here is derived from an EMBL/GenBank/DDBJ whole genome shotgun (WGS) entry which is preliminary data.</text>
</comment>
<dbReference type="Proteomes" id="UP000182448">
    <property type="component" value="Unassembled WGS sequence"/>
</dbReference>
<reference evidence="3 6" key="2">
    <citation type="submission" date="2020-04" db="EMBL/GenBank/DDBJ databases">
        <title>MicrobeNet Type strains.</title>
        <authorList>
            <person name="Nicholson A.C."/>
        </authorList>
    </citation>
    <scope>NUCLEOTIDE SEQUENCE [LARGE SCALE GENOMIC DNA]</scope>
    <source>
        <strain evidence="3 6">CCUG 33494</strain>
    </source>
</reference>
<dbReference type="OrthoDB" id="9782395at2"/>
<protein>
    <submittedName>
        <fullName evidence="4">DUF218 domain-containing protein</fullName>
    </submittedName>
    <submittedName>
        <fullName evidence="3">YdcF family protein</fullName>
    </submittedName>
</protein>
<dbReference type="InterPro" id="IPR003848">
    <property type="entry name" value="DUF218"/>
</dbReference>
<keyword evidence="1" id="KW-0472">Membrane</keyword>
<dbReference type="InterPro" id="IPR014729">
    <property type="entry name" value="Rossmann-like_a/b/a_fold"/>
</dbReference>
<dbReference type="InterPro" id="IPR051599">
    <property type="entry name" value="Cell_Envelope_Assoc"/>
</dbReference>
<dbReference type="Pfam" id="PF02698">
    <property type="entry name" value="DUF218"/>
    <property type="match status" value="1"/>
</dbReference>
<keyword evidence="1" id="KW-1133">Transmembrane helix</keyword>
<feature type="transmembrane region" description="Helical" evidence="1">
    <location>
        <begin position="37"/>
        <end position="58"/>
    </location>
</feature>
<dbReference type="PANTHER" id="PTHR30336:SF18">
    <property type="entry name" value="MEMBRANE PROTEIN"/>
    <property type="match status" value="1"/>
</dbReference>